<dbReference type="Gene3D" id="3.90.70.40">
    <property type="match status" value="1"/>
</dbReference>
<dbReference type="GO" id="GO:0004843">
    <property type="term" value="F:cysteine-type deubiquitinase activity"/>
    <property type="evidence" value="ECO:0007669"/>
    <property type="project" value="UniProtKB-EC"/>
</dbReference>
<evidence type="ECO:0000256" key="5">
    <source>
        <dbReference type="ARBA" id="ARBA00022670"/>
    </source>
</evidence>
<comment type="caution">
    <text evidence="11">Lacks conserved residue(s) required for the propagation of feature annotation.</text>
</comment>
<evidence type="ECO:0000256" key="4">
    <source>
        <dbReference type="ARBA" id="ARBA00022490"/>
    </source>
</evidence>
<dbReference type="GO" id="GO:0006508">
    <property type="term" value="P:proteolysis"/>
    <property type="evidence" value="ECO:0007669"/>
    <property type="project" value="UniProtKB-KW"/>
</dbReference>
<comment type="function">
    <text evidence="8">Cleaves 'Lys-63'-linked poly-ubiquitin chains, and with lesser efficiency 'Lys-48'-linked poly-ubiquitin chains (in vitro). May act as a deubiquitinating enzyme.</text>
</comment>
<protein>
    <recommendedName>
        <fullName evidence="9">Josephin-2</fullName>
        <ecNumber evidence="3">3.4.19.12</ecNumber>
    </recommendedName>
    <alternativeName>
        <fullName evidence="10">Josephin domain-containing protein 2</fullName>
    </alternativeName>
</protein>
<dbReference type="PANTHER" id="PTHR13291:SF2">
    <property type="entry name" value="JOSEPHIN-2"/>
    <property type="match status" value="1"/>
</dbReference>
<evidence type="ECO:0000256" key="1">
    <source>
        <dbReference type="ARBA" id="ARBA00000707"/>
    </source>
</evidence>
<evidence type="ECO:0000256" key="9">
    <source>
        <dbReference type="ARBA" id="ARBA00069892"/>
    </source>
</evidence>
<dbReference type="AlphaFoldDB" id="A0A7K6CVM9"/>
<evidence type="ECO:0000256" key="10">
    <source>
        <dbReference type="ARBA" id="ARBA00077222"/>
    </source>
</evidence>
<keyword evidence="7" id="KW-0378">Hydrolase</keyword>
<dbReference type="EMBL" id="VZRL01001292">
    <property type="protein sequence ID" value="NWV18776.1"/>
    <property type="molecule type" value="Genomic_DNA"/>
</dbReference>
<proteinExistence type="predicted"/>
<feature type="non-terminal residue" evidence="13">
    <location>
        <position position="138"/>
    </location>
</feature>
<comment type="caution">
    <text evidence="13">The sequence shown here is derived from an EMBL/GenBank/DDBJ whole genome shotgun (WGS) entry which is preliminary data.</text>
</comment>
<dbReference type="PANTHER" id="PTHR13291">
    <property type="entry name" value="JOSEPHIN 1, 2"/>
    <property type="match status" value="1"/>
</dbReference>
<dbReference type="InterPro" id="IPR040053">
    <property type="entry name" value="JOSD1/2"/>
</dbReference>
<evidence type="ECO:0000313" key="13">
    <source>
        <dbReference type="EMBL" id="NWV18776.1"/>
    </source>
</evidence>
<dbReference type="GO" id="GO:0005829">
    <property type="term" value="C:cytosol"/>
    <property type="evidence" value="ECO:0007669"/>
    <property type="project" value="UniProtKB-SubCell"/>
</dbReference>
<comment type="catalytic activity">
    <reaction evidence="1">
        <text>Thiol-dependent hydrolysis of ester, thioester, amide, peptide and isopeptide bonds formed by the C-terminal Gly of ubiquitin (a 76-residue protein attached to proteins as an intracellular targeting signal).</text>
        <dbReference type="EC" id="3.4.19.12"/>
    </reaction>
</comment>
<evidence type="ECO:0000256" key="8">
    <source>
        <dbReference type="ARBA" id="ARBA00058284"/>
    </source>
</evidence>
<evidence type="ECO:0000256" key="6">
    <source>
        <dbReference type="ARBA" id="ARBA00022786"/>
    </source>
</evidence>
<sequence length="138" mass="15201">RLAPGSGPNPHRSPLGTGNYDVNVVMAALATRGLAALWWDRRRPLERLSLPHILGFLLNVPSQVRLGALALPLRRPHWLGVRRLGGTFYNLDSKLPAPAAIGSETELRQFLREALAKGPSELFLVVPQDVEETGAWLR</sequence>
<dbReference type="EC" id="3.4.19.12" evidence="3"/>
<evidence type="ECO:0000259" key="12">
    <source>
        <dbReference type="PROSITE" id="PS50957"/>
    </source>
</evidence>
<dbReference type="Pfam" id="PF02099">
    <property type="entry name" value="Josephin"/>
    <property type="match status" value="1"/>
</dbReference>
<keyword evidence="4" id="KW-0963">Cytoplasm</keyword>
<dbReference type="GO" id="GO:0016579">
    <property type="term" value="P:protein deubiquitination"/>
    <property type="evidence" value="ECO:0007669"/>
    <property type="project" value="InterPro"/>
</dbReference>
<keyword evidence="5" id="KW-0645">Protease</keyword>
<evidence type="ECO:0000256" key="2">
    <source>
        <dbReference type="ARBA" id="ARBA00004514"/>
    </source>
</evidence>
<accession>A0A7K6CVM9</accession>
<evidence type="ECO:0000256" key="3">
    <source>
        <dbReference type="ARBA" id="ARBA00012759"/>
    </source>
</evidence>
<feature type="domain" description="Josephin" evidence="12">
    <location>
        <begin position="1"/>
        <end position="138"/>
    </location>
</feature>
<keyword evidence="14" id="KW-1185">Reference proteome</keyword>
<name>A0A7K6CVM9_9PASS</name>
<reference evidence="13 14" key="1">
    <citation type="submission" date="2019-09" db="EMBL/GenBank/DDBJ databases">
        <title>Bird 10,000 Genomes (B10K) Project - Family phase.</title>
        <authorList>
            <person name="Zhang G."/>
        </authorList>
    </citation>
    <scope>NUCLEOTIDE SEQUENCE [LARGE SCALE GENOMIC DNA]</scope>
    <source>
        <strain evidence="13">B10K-DU-029-52</strain>
    </source>
</reference>
<dbReference type="InterPro" id="IPR006155">
    <property type="entry name" value="Josephin"/>
</dbReference>
<dbReference type="PROSITE" id="PS50957">
    <property type="entry name" value="JOSEPHIN"/>
    <property type="match status" value="1"/>
</dbReference>
<dbReference type="OrthoDB" id="422700at2759"/>
<keyword evidence="6" id="KW-0833">Ubl conjugation pathway</keyword>
<dbReference type="Proteomes" id="UP000571324">
    <property type="component" value="Unassembled WGS sequence"/>
</dbReference>
<dbReference type="SMART" id="SM01246">
    <property type="entry name" value="Josephin"/>
    <property type="match status" value="1"/>
</dbReference>
<comment type="subcellular location">
    <subcellularLocation>
        <location evidence="2">Cytoplasm</location>
        <location evidence="2">Cytosol</location>
    </subcellularLocation>
</comment>
<dbReference type="FunFam" id="3.90.70.40:FF:000003">
    <property type="entry name" value="josephin-2 isoform X1"/>
    <property type="match status" value="1"/>
</dbReference>
<evidence type="ECO:0000256" key="7">
    <source>
        <dbReference type="ARBA" id="ARBA00022801"/>
    </source>
</evidence>
<evidence type="ECO:0000256" key="11">
    <source>
        <dbReference type="PROSITE-ProRule" id="PRU00331"/>
    </source>
</evidence>
<feature type="non-terminal residue" evidence="13">
    <location>
        <position position="1"/>
    </location>
</feature>
<organism evidence="13 14">
    <name type="scientific">Origma solitaria</name>
    <dbReference type="NCBI Taxonomy" id="720586"/>
    <lineage>
        <taxon>Eukaryota</taxon>
        <taxon>Metazoa</taxon>
        <taxon>Chordata</taxon>
        <taxon>Craniata</taxon>
        <taxon>Vertebrata</taxon>
        <taxon>Euteleostomi</taxon>
        <taxon>Archelosauria</taxon>
        <taxon>Archosauria</taxon>
        <taxon>Dinosauria</taxon>
        <taxon>Saurischia</taxon>
        <taxon>Theropoda</taxon>
        <taxon>Coelurosauria</taxon>
        <taxon>Aves</taxon>
        <taxon>Neognathae</taxon>
        <taxon>Neoaves</taxon>
        <taxon>Telluraves</taxon>
        <taxon>Australaves</taxon>
        <taxon>Passeriformes</taxon>
        <taxon>Meliphagoidea</taxon>
        <taxon>Acanthizidae</taxon>
        <taxon>Origma</taxon>
    </lineage>
</organism>
<gene>
    <name evidence="13" type="primary">Josd2</name>
    <name evidence="13" type="ORF">ORISOL_R15263</name>
</gene>
<evidence type="ECO:0000313" key="14">
    <source>
        <dbReference type="Proteomes" id="UP000571324"/>
    </source>
</evidence>